<protein>
    <recommendedName>
        <fullName evidence="13">cAMP-dependent protein kinase type II-alpha regulatory subunit</fullName>
    </recommendedName>
</protein>
<dbReference type="Proteomes" id="UP000699462">
    <property type="component" value="Unassembled WGS sequence"/>
</dbReference>
<evidence type="ECO:0000256" key="13">
    <source>
        <dbReference type="ARBA" id="ARBA00041039"/>
    </source>
</evidence>
<dbReference type="SUPFAM" id="SSF51206">
    <property type="entry name" value="cAMP-binding domain-like"/>
    <property type="match status" value="1"/>
</dbReference>
<feature type="region of interest" description="Disordered" evidence="14">
    <location>
        <begin position="1"/>
        <end position="21"/>
    </location>
</feature>
<evidence type="ECO:0000256" key="6">
    <source>
        <dbReference type="ARBA" id="ARBA00022553"/>
    </source>
</evidence>
<feature type="region of interest" description="Disordered" evidence="14">
    <location>
        <begin position="302"/>
        <end position="322"/>
    </location>
</feature>
<evidence type="ECO:0000256" key="4">
    <source>
        <dbReference type="ARBA" id="ARBA00022475"/>
    </source>
</evidence>
<accession>A0A8T0DRS5</accession>
<dbReference type="GO" id="GO:0034236">
    <property type="term" value="F:protein kinase A catalytic subunit binding"/>
    <property type="evidence" value="ECO:0007669"/>
    <property type="project" value="TreeGrafter"/>
</dbReference>
<evidence type="ECO:0000256" key="14">
    <source>
        <dbReference type="SAM" id="MobiDB-lite"/>
    </source>
</evidence>
<dbReference type="InterPro" id="IPR018490">
    <property type="entry name" value="cNMP-bd_dom_sf"/>
</dbReference>
<dbReference type="PROSITE" id="PS00888">
    <property type="entry name" value="CNMP_BINDING_1"/>
    <property type="match status" value="1"/>
</dbReference>
<evidence type="ECO:0000256" key="12">
    <source>
        <dbReference type="ARBA" id="ARBA00037198"/>
    </source>
</evidence>
<dbReference type="PANTHER" id="PTHR11635">
    <property type="entry name" value="CAMP-DEPENDENT PROTEIN KINASE REGULATORY CHAIN"/>
    <property type="match status" value="1"/>
</dbReference>
<dbReference type="EMBL" id="JTDF01001237">
    <property type="protein sequence ID" value="KAF8570310.1"/>
    <property type="molecule type" value="Genomic_DNA"/>
</dbReference>
<dbReference type="PROSITE" id="PS50042">
    <property type="entry name" value="CNMP_BINDING_3"/>
    <property type="match status" value="1"/>
</dbReference>
<dbReference type="InterPro" id="IPR018488">
    <property type="entry name" value="cNMP-bd_CS"/>
</dbReference>
<evidence type="ECO:0000256" key="10">
    <source>
        <dbReference type="ARBA" id="ARBA00023136"/>
    </source>
</evidence>
<evidence type="ECO:0000313" key="16">
    <source>
        <dbReference type="EMBL" id="KAF8570310.1"/>
    </source>
</evidence>
<keyword evidence="17" id="KW-1185">Reference proteome</keyword>
<evidence type="ECO:0000256" key="7">
    <source>
        <dbReference type="ARBA" id="ARBA00022566"/>
    </source>
</evidence>
<reference evidence="16 17" key="1">
    <citation type="submission" date="2019-07" db="EMBL/GenBank/DDBJ databases">
        <title>Annotation for the trematode Paragonimus westermani.</title>
        <authorList>
            <person name="Choi Y.-J."/>
        </authorList>
    </citation>
    <scope>NUCLEOTIDE SEQUENCE [LARGE SCALE GENOMIC DNA]</scope>
    <source>
        <strain evidence="16">180907_Pwestermani</strain>
    </source>
</reference>
<dbReference type="GO" id="GO:0030552">
    <property type="term" value="F:cAMP binding"/>
    <property type="evidence" value="ECO:0007669"/>
    <property type="project" value="UniProtKB-KW"/>
</dbReference>
<dbReference type="Pfam" id="PF00027">
    <property type="entry name" value="cNMP_binding"/>
    <property type="match status" value="1"/>
</dbReference>
<keyword evidence="4" id="KW-1003">Cell membrane</keyword>
<evidence type="ECO:0000259" key="15">
    <source>
        <dbReference type="PROSITE" id="PS50042"/>
    </source>
</evidence>
<dbReference type="GO" id="GO:0005952">
    <property type="term" value="C:cAMP-dependent protein kinase complex"/>
    <property type="evidence" value="ECO:0007669"/>
    <property type="project" value="InterPro"/>
</dbReference>
<evidence type="ECO:0000256" key="1">
    <source>
        <dbReference type="ARBA" id="ARBA00004236"/>
    </source>
</evidence>
<dbReference type="OrthoDB" id="6238046at2759"/>
<keyword evidence="11" id="KW-0114">cAMP</keyword>
<keyword evidence="9" id="KW-0547">Nucleotide-binding</keyword>
<dbReference type="CDD" id="cd00038">
    <property type="entry name" value="CAP_ED"/>
    <property type="match status" value="1"/>
</dbReference>
<keyword evidence="10" id="KW-0472">Membrane</keyword>
<comment type="caution">
    <text evidence="16">The sequence shown here is derived from an EMBL/GenBank/DDBJ whole genome shotgun (WGS) entry which is preliminary data.</text>
</comment>
<keyword evidence="5" id="KW-0963">Cytoplasm</keyword>
<keyword evidence="8" id="KW-0677">Repeat</keyword>
<comment type="function">
    <text evidence="12">Regulatory subunit of the cAMP-dependent protein kinases involved in cAMP signaling in cells. Type II regulatory chains mediate membrane association by binding to anchoring proteins, including the MAP2 kinase.</text>
</comment>
<dbReference type="AlphaFoldDB" id="A0A8T0DRS5"/>
<dbReference type="GO" id="GO:0005886">
    <property type="term" value="C:plasma membrane"/>
    <property type="evidence" value="ECO:0007669"/>
    <property type="project" value="UniProtKB-SubCell"/>
</dbReference>
<dbReference type="InterPro" id="IPR014710">
    <property type="entry name" value="RmlC-like_jellyroll"/>
</dbReference>
<dbReference type="InterPro" id="IPR000595">
    <property type="entry name" value="cNMP-bd_dom"/>
</dbReference>
<proteinExistence type="inferred from homology"/>
<dbReference type="InterPro" id="IPR050503">
    <property type="entry name" value="cAMP-dep_PK_reg_su-like"/>
</dbReference>
<feature type="compositionally biased region" description="Polar residues" evidence="14">
    <location>
        <begin position="305"/>
        <end position="315"/>
    </location>
</feature>
<name>A0A8T0DRS5_9TREM</name>
<evidence type="ECO:0000256" key="2">
    <source>
        <dbReference type="ARBA" id="ARBA00004496"/>
    </source>
</evidence>
<evidence type="ECO:0000313" key="17">
    <source>
        <dbReference type="Proteomes" id="UP000699462"/>
    </source>
</evidence>
<dbReference type="PANTHER" id="PTHR11635:SF153">
    <property type="entry name" value="CAMP-DEPENDENT PROTEIN KINASE TYPE II-ALPHA REGULATORY SUBUNIT"/>
    <property type="match status" value="1"/>
</dbReference>
<sequence length="471" mass="52243">MPTYRSYPNSETSDASSNSDTSLVAELALEVPQYHSCPTPSTSKLVSDLRAARRLNRKFHHTNPYLLRSVKLNDVPGETSKLQSTMDGSNFFMKSTNQLPDPVTRKRIPCLADSSSLLPADMQVMDTQSLSNVGPSIPPGIISHSNLQFGSGVNLPASSIIRPVQTNCVQPLPGNYLQTVVIDGKTYEVHELVAVINRLKQDVRVCTDRINQLEAELVQSRLLHTARDRDIHKLRSVLDQKIPTNVLSSGCVHTRKPDQYDEHSVTAGIEVCQTNTSPGHVGLDMISAQAIQPTELQRIKKQGVSGESQNQQRTSGLVHHQKDARSSKLIREAIGNNDFLRHLDKVQVEEIVNCMYKKHINQGSYVIREGQTGDALYVVAEGVLEVSKDDQLLGRMDVGRAFGELALLYNCNRTASVRGECHVCMFCFACGHHVFRYSTGLKLILLVVLGRSMWTFNLHSRFSASVLCKLS</sequence>
<keyword evidence="6" id="KW-0597">Phosphoprotein</keyword>
<evidence type="ECO:0000256" key="9">
    <source>
        <dbReference type="ARBA" id="ARBA00022741"/>
    </source>
</evidence>
<dbReference type="GO" id="GO:0004862">
    <property type="term" value="F:cAMP-dependent protein kinase inhibitor activity"/>
    <property type="evidence" value="ECO:0007669"/>
    <property type="project" value="TreeGrafter"/>
</dbReference>
<keyword evidence="7" id="KW-0116">cAMP-binding</keyword>
<evidence type="ECO:0000256" key="3">
    <source>
        <dbReference type="ARBA" id="ARBA00005753"/>
    </source>
</evidence>
<feature type="domain" description="Cyclic nucleotide-binding" evidence="15">
    <location>
        <begin position="339"/>
        <end position="418"/>
    </location>
</feature>
<evidence type="ECO:0000256" key="5">
    <source>
        <dbReference type="ARBA" id="ARBA00022490"/>
    </source>
</evidence>
<comment type="subcellular location">
    <subcellularLocation>
        <location evidence="1">Cell membrane</location>
    </subcellularLocation>
    <subcellularLocation>
        <location evidence="2">Cytoplasm</location>
    </subcellularLocation>
</comment>
<dbReference type="Gene3D" id="2.60.120.10">
    <property type="entry name" value="Jelly Rolls"/>
    <property type="match status" value="1"/>
</dbReference>
<comment type="similarity">
    <text evidence="3">Belongs to the cAMP-dependent kinase regulatory chain family.</text>
</comment>
<evidence type="ECO:0000256" key="11">
    <source>
        <dbReference type="ARBA" id="ARBA00023149"/>
    </source>
</evidence>
<dbReference type="SMART" id="SM00100">
    <property type="entry name" value="cNMP"/>
    <property type="match status" value="1"/>
</dbReference>
<gene>
    <name evidence="16" type="ORF">P879_02833</name>
</gene>
<dbReference type="GO" id="GO:0005829">
    <property type="term" value="C:cytosol"/>
    <property type="evidence" value="ECO:0007669"/>
    <property type="project" value="TreeGrafter"/>
</dbReference>
<evidence type="ECO:0000256" key="8">
    <source>
        <dbReference type="ARBA" id="ARBA00022737"/>
    </source>
</evidence>
<organism evidence="16 17">
    <name type="scientific">Paragonimus westermani</name>
    <dbReference type="NCBI Taxonomy" id="34504"/>
    <lineage>
        <taxon>Eukaryota</taxon>
        <taxon>Metazoa</taxon>
        <taxon>Spiralia</taxon>
        <taxon>Lophotrochozoa</taxon>
        <taxon>Platyhelminthes</taxon>
        <taxon>Trematoda</taxon>
        <taxon>Digenea</taxon>
        <taxon>Plagiorchiida</taxon>
        <taxon>Troglotremata</taxon>
        <taxon>Troglotrematidae</taxon>
        <taxon>Paragonimus</taxon>
    </lineage>
</organism>